<organism evidence="1 2">
    <name type="scientific">Elysia marginata</name>
    <dbReference type="NCBI Taxonomy" id="1093978"/>
    <lineage>
        <taxon>Eukaryota</taxon>
        <taxon>Metazoa</taxon>
        <taxon>Spiralia</taxon>
        <taxon>Lophotrochozoa</taxon>
        <taxon>Mollusca</taxon>
        <taxon>Gastropoda</taxon>
        <taxon>Heterobranchia</taxon>
        <taxon>Euthyneura</taxon>
        <taxon>Panpulmonata</taxon>
        <taxon>Sacoglossa</taxon>
        <taxon>Placobranchoidea</taxon>
        <taxon>Plakobranchidae</taxon>
        <taxon>Elysia</taxon>
    </lineage>
</organism>
<dbReference type="Proteomes" id="UP000762676">
    <property type="component" value="Unassembled WGS sequence"/>
</dbReference>
<gene>
    <name evidence="1" type="ORF">ElyMa_005870000</name>
</gene>
<accession>A0AAV4G116</accession>
<evidence type="ECO:0000313" key="1">
    <source>
        <dbReference type="EMBL" id="GFR79288.1"/>
    </source>
</evidence>
<evidence type="ECO:0000313" key="2">
    <source>
        <dbReference type="Proteomes" id="UP000762676"/>
    </source>
</evidence>
<dbReference type="AlphaFoldDB" id="A0AAV4G116"/>
<dbReference type="EMBL" id="BMAT01011801">
    <property type="protein sequence ID" value="GFR79288.1"/>
    <property type="molecule type" value="Genomic_DNA"/>
</dbReference>
<protein>
    <submittedName>
        <fullName evidence="1">Uncharacterized protein</fullName>
    </submittedName>
</protein>
<reference evidence="1 2" key="1">
    <citation type="journal article" date="2021" name="Elife">
        <title>Chloroplast acquisition without the gene transfer in kleptoplastic sea slugs, Plakobranchus ocellatus.</title>
        <authorList>
            <person name="Maeda T."/>
            <person name="Takahashi S."/>
            <person name="Yoshida T."/>
            <person name="Shimamura S."/>
            <person name="Takaki Y."/>
            <person name="Nagai Y."/>
            <person name="Toyoda A."/>
            <person name="Suzuki Y."/>
            <person name="Arimoto A."/>
            <person name="Ishii H."/>
            <person name="Satoh N."/>
            <person name="Nishiyama T."/>
            <person name="Hasebe M."/>
            <person name="Maruyama T."/>
            <person name="Minagawa J."/>
            <person name="Obokata J."/>
            <person name="Shigenobu S."/>
        </authorList>
    </citation>
    <scope>NUCLEOTIDE SEQUENCE [LARGE SCALE GENOMIC DNA]</scope>
</reference>
<proteinExistence type="predicted"/>
<name>A0AAV4G116_9GAST</name>
<sequence>MHCTARRTRGNVLLYYRASSPRLPRESSEHIRNGKPIVAGLVGLLAGWRAIKTRGYSRSFVRAPAPSLVRRVIFALSSSCWRDYLTNQSFFPSPVHSSILFCDPV</sequence>
<comment type="caution">
    <text evidence="1">The sequence shown here is derived from an EMBL/GenBank/DDBJ whole genome shotgun (WGS) entry which is preliminary data.</text>
</comment>
<keyword evidence="2" id="KW-1185">Reference proteome</keyword>